<gene>
    <name evidence="1" type="ORF">RHGRI_027334</name>
</gene>
<protein>
    <submittedName>
        <fullName evidence="1">Uncharacterized protein</fullName>
    </submittedName>
</protein>
<keyword evidence="2" id="KW-1185">Reference proteome</keyword>
<dbReference type="AlphaFoldDB" id="A0AAV6J0F4"/>
<dbReference type="EMBL" id="JACTNZ010000009">
    <property type="protein sequence ID" value="KAG5533064.1"/>
    <property type="molecule type" value="Genomic_DNA"/>
</dbReference>
<accession>A0AAV6J0F4</accession>
<sequence>MRILSYCNSLSSLLFRFSWWGFNFPEGSFLPGLGNRLENCVRLHVANHGDFLLLHINVVGLHSYHPFCPKPA</sequence>
<evidence type="ECO:0000313" key="1">
    <source>
        <dbReference type="EMBL" id="KAG5533064.1"/>
    </source>
</evidence>
<evidence type="ECO:0000313" key="2">
    <source>
        <dbReference type="Proteomes" id="UP000823749"/>
    </source>
</evidence>
<dbReference type="Proteomes" id="UP000823749">
    <property type="component" value="Chromosome 9"/>
</dbReference>
<reference evidence="1" key="1">
    <citation type="submission" date="2020-08" db="EMBL/GenBank/DDBJ databases">
        <title>Plant Genome Project.</title>
        <authorList>
            <person name="Zhang R.-G."/>
        </authorList>
    </citation>
    <scope>NUCLEOTIDE SEQUENCE</scope>
    <source>
        <strain evidence="1">WSP0</strain>
        <tissue evidence="1">Leaf</tissue>
    </source>
</reference>
<organism evidence="1 2">
    <name type="scientific">Rhododendron griersonianum</name>
    <dbReference type="NCBI Taxonomy" id="479676"/>
    <lineage>
        <taxon>Eukaryota</taxon>
        <taxon>Viridiplantae</taxon>
        <taxon>Streptophyta</taxon>
        <taxon>Embryophyta</taxon>
        <taxon>Tracheophyta</taxon>
        <taxon>Spermatophyta</taxon>
        <taxon>Magnoliopsida</taxon>
        <taxon>eudicotyledons</taxon>
        <taxon>Gunneridae</taxon>
        <taxon>Pentapetalae</taxon>
        <taxon>asterids</taxon>
        <taxon>Ericales</taxon>
        <taxon>Ericaceae</taxon>
        <taxon>Ericoideae</taxon>
        <taxon>Rhodoreae</taxon>
        <taxon>Rhododendron</taxon>
    </lineage>
</organism>
<name>A0AAV6J0F4_9ERIC</name>
<proteinExistence type="predicted"/>
<comment type="caution">
    <text evidence="1">The sequence shown here is derived from an EMBL/GenBank/DDBJ whole genome shotgun (WGS) entry which is preliminary data.</text>
</comment>